<keyword evidence="5" id="KW-0539">Nucleus</keyword>
<name>A0A066XEL0_COLSU</name>
<keyword evidence="3" id="KW-0158">Chromosome</keyword>
<dbReference type="GO" id="GO:0000776">
    <property type="term" value="C:kinetochore"/>
    <property type="evidence" value="ECO:0007669"/>
    <property type="project" value="UniProtKB-KW"/>
</dbReference>
<dbReference type="eggNOG" id="ENOG502SEGJ">
    <property type="taxonomic scope" value="Eukaryota"/>
</dbReference>
<evidence type="ECO:0000256" key="5">
    <source>
        <dbReference type="ARBA" id="ARBA00023242"/>
    </source>
</evidence>
<evidence type="ECO:0008006" key="10">
    <source>
        <dbReference type="Google" id="ProtNLM"/>
    </source>
</evidence>
<dbReference type="SUPFAM" id="SSF47113">
    <property type="entry name" value="Histone-fold"/>
    <property type="match status" value="1"/>
</dbReference>
<dbReference type="InterPro" id="IPR009072">
    <property type="entry name" value="Histone-fold"/>
</dbReference>
<evidence type="ECO:0000256" key="7">
    <source>
        <dbReference type="ARBA" id="ARBA00038432"/>
    </source>
</evidence>
<evidence type="ECO:0000313" key="8">
    <source>
        <dbReference type="EMBL" id="KDN67372.1"/>
    </source>
</evidence>
<evidence type="ECO:0000313" key="9">
    <source>
        <dbReference type="Proteomes" id="UP000027238"/>
    </source>
</evidence>
<dbReference type="AlphaFoldDB" id="A0A066XEL0"/>
<dbReference type="PANTHER" id="PTHR34832">
    <property type="entry name" value="CENTROMERE PROTEIN W"/>
    <property type="match status" value="1"/>
</dbReference>
<dbReference type="HOGENOM" id="CLU_1415072_0_0_1"/>
<dbReference type="EMBL" id="JMSE01000824">
    <property type="protein sequence ID" value="KDN67372.1"/>
    <property type="molecule type" value="Genomic_DNA"/>
</dbReference>
<evidence type="ECO:0000256" key="2">
    <source>
        <dbReference type="ARBA" id="ARBA00004629"/>
    </source>
</evidence>
<keyword evidence="6" id="KW-0137">Centromere</keyword>
<comment type="subcellular location">
    <subcellularLocation>
        <location evidence="2">Chromosome</location>
        <location evidence="2">Centromere</location>
        <location evidence="2">Kinetochore</location>
    </subcellularLocation>
    <subcellularLocation>
        <location evidence="1">Nucleus</location>
    </subcellularLocation>
</comment>
<dbReference type="InterPro" id="IPR052484">
    <property type="entry name" value="CENP-W/WIP1"/>
</dbReference>
<dbReference type="CDD" id="cd13732">
    <property type="entry name" value="HFD_CENP-W"/>
    <property type="match status" value="1"/>
</dbReference>
<evidence type="ECO:0000256" key="4">
    <source>
        <dbReference type="ARBA" id="ARBA00022838"/>
    </source>
</evidence>
<dbReference type="GO" id="GO:0051382">
    <property type="term" value="P:kinetochore assembly"/>
    <property type="evidence" value="ECO:0007669"/>
    <property type="project" value="TreeGrafter"/>
</dbReference>
<accession>A0A066XEL0</accession>
<gene>
    <name evidence="8" type="ORF">CSUB01_01299</name>
</gene>
<dbReference type="GO" id="GO:0046982">
    <property type="term" value="F:protein heterodimerization activity"/>
    <property type="evidence" value="ECO:0007669"/>
    <property type="project" value="InterPro"/>
</dbReference>
<organism evidence="8 9">
    <name type="scientific">Colletotrichum sublineola</name>
    <name type="common">Sorghum anthracnose fungus</name>
    <dbReference type="NCBI Taxonomy" id="1173701"/>
    <lineage>
        <taxon>Eukaryota</taxon>
        <taxon>Fungi</taxon>
        <taxon>Dikarya</taxon>
        <taxon>Ascomycota</taxon>
        <taxon>Pezizomycotina</taxon>
        <taxon>Sordariomycetes</taxon>
        <taxon>Hypocreomycetidae</taxon>
        <taxon>Glomerellales</taxon>
        <taxon>Glomerellaceae</taxon>
        <taxon>Colletotrichum</taxon>
        <taxon>Colletotrichum graminicola species complex</taxon>
    </lineage>
</organism>
<dbReference type="Proteomes" id="UP000027238">
    <property type="component" value="Unassembled WGS sequence"/>
</dbReference>
<dbReference type="FunFam" id="1.10.20.10:FF:000075">
    <property type="entry name" value="WGS project CABT00000000 data, contig 2.56"/>
    <property type="match status" value="1"/>
</dbReference>
<keyword evidence="9" id="KW-1185">Reference proteome</keyword>
<proteinExistence type="inferred from homology"/>
<dbReference type="STRING" id="1173701.A0A066XEL0"/>
<keyword evidence="4" id="KW-0995">Kinetochore</keyword>
<sequence>MAPGQKAYPRGTVKKIIKAHSNCNLSKNVDVMIYLDYVLFMQTLVKEAAIESKKSGERGITARSVKKVTSGLNAEPSDERSNTVRNVLPRYLGPAFSVHRPLNSAHAASITGKEMEPEPKAYDLEGVVLLASRNNGANGLIRVEKGGSSEQCQTSVVRHWGAYKAVNGINSAVCRPVCCRSRANAVDRTTVR</sequence>
<reference evidence="9" key="1">
    <citation type="journal article" date="2014" name="Genome Announc.">
        <title>Draft genome sequence of Colletotrichum sublineola, a destructive pathogen of cultivated sorghum.</title>
        <authorList>
            <person name="Baroncelli R."/>
            <person name="Sanz-Martin J.M."/>
            <person name="Rech G.E."/>
            <person name="Sukno S.A."/>
            <person name="Thon M.R."/>
        </authorList>
    </citation>
    <scope>NUCLEOTIDE SEQUENCE [LARGE SCALE GENOMIC DNA]</scope>
    <source>
        <strain evidence="9">TX430BB</strain>
    </source>
</reference>
<evidence type="ECO:0000256" key="3">
    <source>
        <dbReference type="ARBA" id="ARBA00022454"/>
    </source>
</evidence>
<comment type="caution">
    <text evidence="8">The sequence shown here is derived from an EMBL/GenBank/DDBJ whole genome shotgun (WGS) entry which is preliminary data.</text>
</comment>
<evidence type="ECO:0000256" key="6">
    <source>
        <dbReference type="ARBA" id="ARBA00023328"/>
    </source>
</evidence>
<dbReference type="GO" id="GO:0000278">
    <property type="term" value="P:mitotic cell cycle"/>
    <property type="evidence" value="ECO:0007669"/>
    <property type="project" value="TreeGrafter"/>
</dbReference>
<dbReference type="GO" id="GO:0005654">
    <property type="term" value="C:nucleoplasm"/>
    <property type="evidence" value="ECO:0007669"/>
    <property type="project" value="TreeGrafter"/>
</dbReference>
<dbReference type="Gene3D" id="1.10.20.10">
    <property type="entry name" value="Histone, subunit A"/>
    <property type="match status" value="1"/>
</dbReference>
<dbReference type="PANTHER" id="PTHR34832:SF1">
    <property type="entry name" value="CENTROMERE PROTEIN W"/>
    <property type="match status" value="1"/>
</dbReference>
<protein>
    <recommendedName>
        <fullName evidence="10">Transcription factor CBF/NF-Y/archaeal histone domain-containing protein</fullName>
    </recommendedName>
</protein>
<comment type="similarity">
    <text evidence="7">Belongs to the CENP-W/WIP1 family.</text>
</comment>
<dbReference type="GO" id="GO:0007059">
    <property type="term" value="P:chromosome segregation"/>
    <property type="evidence" value="ECO:0007669"/>
    <property type="project" value="TreeGrafter"/>
</dbReference>
<dbReference type="OrthoDB" id="2543597at2759"/>
<evidence type="ECO:0000256" key="1">
    <source>
        <dbReference type="ARBA" id="ARBA00004123"/>
    </source>
</evidence>